<evidence type="ECO:0000313" key="3">
    <source>
        <dbReference type="Proteomes" id="UP000308230"/>
    </source>
</evidence>
<dbReference type="OrthoDB" id="2352890at2"/>
<dbReference type="InterPro" id="IPR011009">
    <property type="entry name" value="Kinase-like_dom_sf"/>
</dbReference>
<dbReference type="GO" id="GO:0016740">
    <property type="term" value="F:transferase activity"/>
    <property type="evidence" value="ECO:0007669"/>
    <property type="project" value="UniProtKB-KW"/>
</dbReference>
<dbReference type="Proteomes" id="UP000308230">
    <property type="component" value="Unassembled WGS sequence"/>
</dbReference>
<evidence type="ECO:0000259" key="1">
    <source>
        <dbReference type="Pfam" id="PF01636"/>
    </source>
</evidence>
<feature type="domain" description="Aminoglycoside phosphotransferase" evidence="1">
    <location>
        <begin position="28"/>
        <end position="260"/>
    </location>
</feature>
<name>A0A5R9F167_9BACL</name>
<organism evidence="2 3">
    <name type="scientific">Exobacillus caeni</name>
    <dbReference type="NCBI Taxonomy" id="2574798"/>
    <lineage>
        <taxon>Bacteria</taxon>
        <taxon>Bacillati</taxon>
        <taxon>Bacillota</taxon>
        <taxon>Bacilli</taxon>
        <taxon>Bacillales</taxon>
        <taxon>Guptibacillaceae</taxon>
        <taxon>Exobacillus</taxon>
    </lineage>
</organism>
<sequence>MKVVDFQLFKKLCVESKLGEIIGVPISISGGLLHKMFAVETNKGKYAIKILNPQIMKRPDAMNNYINSERIANLVSKKVPAAPAKIINGDFILKKDSHFYMVFDWVEGQTLKPAFISCRHSEKIGSLLAAIHRTDFSEINIEEDLENNEQTIDWNYYFHEGQKSNAEWIELMIGNVDKLYEWSSLANKANKLLSSNFVISHRDLDPKNVLWYQDNPVLIDWESAGHVNPMHDLVETALYWSEDETGYVDKERFFAFINGYKKINGEIKADWPTVLENGYLGKLGWLEYNLKRSLWIECTNKEEQMMGTAQVIGTIKEINDYAEKSSKLVDWLDSL</sequence>
<keyword evidence="2" id="KW-0808">Transferase</keyword>
<proteinExistence type="predicted"/>
<dbReference type="Pfam" id="PF01636">
    <property type="entry name" value="APH"/>
    <property type="match status" value="1"/>
</dbReference>
<accession>A0A5R9F167</accession>
<keyword evidence="3" id="KW-1185">Reference proteome</keyword>
<dbReference type="EMBL" id="SWLG01000012">
    <property type="protein sequence ID" value="TLS36176.1"/>
    <property type="molecule type" value="Genomic_DNA"/>
</dbReference>
<gene>
    <name evidence="2" type="ORF">FCL54_16195</name>
</gene>
<protein>
    <submittedName>
        <fullName evidence="2">Aminoglycoside phosphotransferase family protein</fullName>
    </submittedName>
</protein>
<comment type="caution">
    <text evidence="2">The sequence shown here is derived from an EMBL/GenBank/DDBJ whole genome shotgun (WGS) entry which is preliminary data.</text>
</comment>
<evidence type="ECO:0000313" key="2">
    <source>
        <dbReference type="EMBL" id="TLS36176.1"/>
    </source>
</evidence>
<dbReference type="Gene3D" id="3.90.1200.10">
    <property type="match status" value="1"/>
</dbReference>
<reference evidence="2 3" key="1">
    <citation type="submission" date="2019-04" db="EMBL/GenBank/DDBJ databases">
        <title>Bacillus caeni sp. nov., a bacterium isolated from mangrove sediment.</title>
        <authorList>
            <person name="Huang H."/>
            <person name="Mo K."/>
            <person name="Hu Y."/>
        </authorList>
    </citation>
    <scope>NUCLEOTIDE SEQUENCE [LARGE SCALE GENOMIC DNA]</scope>
    <source>
        <strain evidence="2 3">HB172195</strain>
    </source>
</reference>
<dbReference type="RefSeq" id="WP_138127786.1">
    <property type="nucleotide sequence ID" value="NZ_SWLG01000012.1"/>
</dbReference>
<dbReference type="SUPFAM" id="SSF56112">
    <property type="entry name" value="Protein kinase-like (PK-like)"/>
    <property type="match status" value="1"/>
</dbReference>
<dbReference type="InterPro" id="IPR002575">
    <property type="entry name" value="Aminoglycoside_PTrfase"/>
</dbReference>
<dbReference type="AlphaFoldDB" id="A0A5R9F167"/>